<comment type="subcellular location">
    <subcellularLocation>
        <location evidence="1">Membrane</location>
        <topology evidence="1">Multi-pass membrane protein</topology>
    </subcellularLocation>
</comment>
<dbReference type="PANTHER" id="PTHR11972">
    <property type="entry name" value="NADPH OXIDASE"/>
    <property type="match status" value="1"/>
</dbReference>
<dbReference type="InterPro" id="IPR018247">
    <property type="entry name" value="EF_Hand_1_Ca_BS"/>
</dbReference>
<evidence type="ECO:0000256" key="8">
    <source>
        <dbReference type="SAM" id="MobiDB-lite"/>
    </source>
</evidence>
<evidence type="ECO:0000256" key="9">
    <source>
        <dbReference type="SAM" id="Phobius"/>
    </source>
</evidence>
<feature type="compositionally biased region" description="Basic and acidic residues" evidence="8">
    <location>
        <begin position="467"/>
        <end position="478"/>
    </location>
</feature>
<comment type="caution">
    <text evidence="12">The sequence shown here is derived from an EMBL/GenBank/DDBJ whole genome shotgun (WGS) entry which is preliminary data.</text>
</comment>
<dbReference type="GO" id="GO:0005509">
    <property type="term" value="F:calcium ion binding"/>
    <property type="evidence" value="ECO:0007669"/>
    <property type="project" value="InterPro"/>
</dbReference>
<dbReference type="AlphaFoldDB" id="J6F6H8"/>
<protein>
    <recommendedName>
        <fullName evidence="14">FAD-binding FR-type domain-containing protein</fullName>
    </recommendedName>
</protein>
<dbReference type="Gene3D" id="2.40.30.10">
    <property type="entry name" value="Translation factors"/>
    <property type="match status" value="1"/>
</dbReference>
<dbReference type="GO" id="GO:0006811">
    <property type="term" value="P:monoatomic ion transport"/>
    <property type="evidence" value="ECO:0007669"/>
    <property type="project" value="UniProtKB-KW"/>
</dbReference>
<dbReference type="OrthoDB" id="167398at2759"/>
<dbReference type="PROSITE" id="PS50222">
    <property type="entry name" value="EF_HAND_2"/>
    <property type="match status" value="1"/>
</dbReference>
<dbReference type="RefSeq" id="XP_014182359.1">
    <property type="nucleotide sequence ID" value="XM_014326884.1"/>
</dbReference>
<dbReference type="KEGG" id="tasa:A1Q1_07900"/>
<evidence type="ECO:0000256" key="5">
    <source>
        <dbReference type="ARBA" id="ARBA00023002"/>
    </source>
</evidence>
<evidence type="ECO:0008006" key="14">
    <source>
        <dbReference type="Google" id="ProtNLM"/>
    </source>
</evidence>
<dbReference type="Pfam" id="PF08030">
    <property type="entry name" value="NAD_binding_6"/>
    <property type="match status" value="1"/>
</dbReference>
<name>J6F6H8_TRIAS</name>
<feature type="transmembrane region" description="Helical" evidence="9">
    <location>
        <begin position="258"/>
        <end position="278"/>
    </location>
</feature>
<dbReference type="Pfam" id="PF08022">
    <property type="entry name" value="FAD_binding_8"/>
    <property type="match status" value="1"/>
</dbReference>
<evidence type="ECO:0000313" key="12">
    <source>
        <dbReference type="EMBL" id="EJT50927.1"/>
    </source>
</evidence>
<dbReference type="InterPro" id="IPR013130">
    <property type="entry name" value="Fe3_Rdtase_TM_dom"/>
</dbReference>
<feature type="domain" description="EF-hand" evidence="10">
    <location>
        <begin position="5"/>
        <end position="40"/>
    </location>
</feature>
<feature type="domain" description="FAD-binding FR-type" evidence="11">
    <location>
        <begin position="320"/>
        <end position="436"/>
    </location>
</feature>
<keyword evidence="3" id="KW-0249">Electron transport</keyword>
<feature type="transmembrane region" description="Helical" evidence="9">
    <location>
        <begin position="156"/>
        <end position="179"/>
    </location>
</feature>
<reference evidence="12 13" key="1">
    <citation type="journal article" date="2012" name="Eukaryot. Cell">
        <title>Draft genome sequence of CBS 2479, the standard type strain of Trichosporon asahii.</title>
        <authorList>
            <person name="Yang R.Y."/>
            <person name="Li H.T."/>
            <person name="Zhu H."/>
            <person name="Zhou G.P."/>
            <person name="Wang M."/>
            <person name="Wang L."/>
        </authorList>
    </citation>
    <scope>NUCLEOTIDE SEQUENCE [LARGE SCALE GENOMIC DNA]</scope>
    <source>
        <strain evidence="13">ATCC 90039 / CBS 2479 / JCM 2466 / KCTC 7840 / NCYC 2677 / UAMH 7654</strain>
    </source>
</reference>
<accession>J6F6H8</accession>
<dbReference type="VEuPathDB" id="FungiDB:A1Q1_07900"/>
<dbReference type="EMBL" id="ALBS01000080">
    <property type="protein sequence ID" value="EJT50927.1"/>
    <property type="molecule type" value="Genomic_DNA"/>
</dbReference>
<feature type="region of interest" description="Disordered" evidence="8">
    <location>
        <begin position="467"/>
        <end position="495"/>
    </location>
</feature>
<keyword evidence="6" id="KW-0406">Ion transport</keyword>
<keyword evidence="5" id="KW-0560">Oxidoreductase</keyword>
<dbReference type="InterPro" id="IPR013121">
    <property type="entry name" value="Fe_red_NAD-bd_6"/>
</dbReference>
<evidence type="ECO:0000256" key="2">
    <source>
        <dbReference type="ARBA" id="ARBA00022692"/>
    </source>
</evidence>
<dbReference type="HOGENOM" id="CLU_023525_0_0_1"/>
<evidence type="ECO:0000256" key="7">
    <source>
        <dbReference type="ARBA" id="ARBA00023136"/>
    </source>
</evidence>
<evidence type="ECO:0000256" key="3">
    <source>
        <dbReference type="ARBA" id="ARBA00022982"/>
    </source>
</evidence>
<dbReference type="InterPro" id="IPR017927">
    <property type="entry name" value="FAD-bd_FR_type"/>
</dbReference>
<dbReference type="GeneID" id="25991412"/>
<gene>
    <name evidence="12" type="ORF">A1Q1_07900</name>
</gene>
<dbReference type="GO" id="GO:0042554">
    <property type="term" value="P:superoxide anion generation"/>
    <property type="evidence" value="ECO:0007669"/>
    <property type="project" value="TreeGrafter"/>
</dbReference>
<feature type="transmembrane region" description="Helical" evidence="9">
    <location>
        <begin position="285"/>
        <end position="303"/>
    </location>
</feature>
<evidence type="ECO:0000256" key="1">
    <source>
        <dbReference type="ARBA" id="ARBA00004141"/>
    </source>
</evidence>
<organism evidence="12 13">
    <name type="scientific">Trichosporon asahii var. asahii (strain ATCC 90039 / CBS 2479 / JCM 2466 / KCTC 7840 / NBRC 103889/ NCYC 2677 / UAMH 7654)</name>
    <name type="common">Yeast</name>
    <dbReference type="NCBI Taxonomy" id="1186058"/>
    <lineage>
        <taxon>Eukaryota</taxon>
        <taxon>Fungi</taxon>
        <taxon>Dikarya</taxon>
        <taxon>Basidiomycota</taxon>
        <taxon>Agaricomycotina</taxon>
        <taxon>Tremellomycetes</taxon>
        <taxon>Trichosporonales</taxon>
        <taxon>Trichosporonaceae</taxon>
        <taxon>Trichosporon</taxon>
    </lineage>
</organism>
<dbReference type="Pfam" id="PF01794">
    <property type="entry name" value="Ferric_reduct"/>
    <property type="match status" value="1"/>
</dbReference>
<evidence type="ECO:0000259" key="10">
    <source>
        <dbReference type="PROSITE" id="PS50222"/>
    </source>
</evidence>
<feature type="transmembrane region" description="Helical" evidence="9">
    <location>
        <begin position="200"/>
        <end position="219"/>
    </location>
</feature>
<dbReference type="SUPFAM" id="SSF52343">
    <property type="entry name" value="Ferredoxin reductase-like, C-terminal NADP-linked domain"/>
    <property type="match status" value="1"/>
</dbReference>
<dbReference type="InterPro" id="IPR017938">
    <property type="entry name" value="Riboflavin_synthase-like_b-brl"/>
</dbReference>
<evidence type="ECO:0000259" key="11">
    <source>
        <dbReference type="PROSITE" id="PS51384"/>
    </source>
</evidence>
<dbReference type="GO" id="GO:0016175">
    <property type="term" value="F:superoxide-generating NAD(P)H oxidase activity"/>
    <property type="evidence" value="ECO:0007669"/>
    <property type="project" value="TreeGrafter"/>
</dbReference>
<dbReference type="PROSITE" id="PS51384">
    <property type="entry name" value="FAD_FR"/>
    <property type="match status" value="1"/>
</dbReference>
<feature type="transmembrane region" description="Helical" evidence="9">
    <location>
        <begin position="112"/>
        <end position="136"/>
    </location>
</feature>
<dbReference type="PROSITE" id="PS00018">
    <property type="entry name" value="EF_HAND_1"/>
    <property type="match status" value="1"/>
</dbReference>
<dbReference type="InterPro" id="IPR002048">
    <property type="entry name" value="EF_hand_dom"/>
</dbReference>
<dbReference type="InterPro" id="IPR013112">
    <property type="entry name" value="FAD-bd_8"/>
</dbReference>
<evidence type="ECO:0000256" key="4">
    <source>
        <dbReference type="ARBA" id="ARBA00022989"/>
    </source>
</evidence>
<evidence type="ECO:0000313" key="13">
    <source>
        <dbReference type="Proteomes" id="UP000002748"/>
    </source>
</evidence>
<dbReference type="Proteomes" id="UP000002748">
    <property type="component" value="Unassembled WGS sequence"/>
</dbReference>
<evidence type="ECO:0000256" key="6">
    <source>
        <dbReference type="ARBA" id="ARBA00023065"/>
    </source>
</evidence>
<dbReference type="PANTHER" id="PTHR11972:SF153">
    <property type="entry name" value="SUPEROXIDE-GENERATING NADPH OXIDASE HEAVY CHAIN SUBUNIT A"/>
    <property type="match status" value="1"/>
</dbReference>
<sequence length="687" mass="79068">MVTPLNDDEIKTFVDDLDHNNDGQIDYSEVEAKLDAAYDELQPDENDIEARHDRHAFLRSIIGSDAQRIPRDQFVQRVKEWQVPSLEQEKDEERLQDEYIKKMGIGRRLRSYWAVHGPSILFLCIVVGMMLAFGIWQLVKYLGPAYSGALGWGVVVAKTCAGVLYPTLFFLLLSMSRIFSTAMRSSYHLSRFINWDLSQAFHIYMAIFATFLGTLHGIAHLTGDFIWIANAYRPQQLESLLGPKPWTYRDLIRSRPGITGIIALFCFYFIGLTSTPWLRRKNYEIFQLGHLLMYVIIGCLMAHGTAALLQWPMLGYFLAFPTLLVLIERVHRLAAGFHSIQAQIRTLDSETVEIKATILPARIFKHRYCAGQYVFLQVPELSFFQWHPFTVSACSGNSIQLNIKTDGNWTKRLRSLAEQGEIRIGIDGPYGAPAQRFYDFSHTILVGSGIGFTPFSGILADLQAREDKRHGGPDDNIEKVTSSRRSSDKSRSRSSLFLTRTFSNKSSKSDRARNPTPPEFPDDYRRVDLHWVVRSRNHLGWFTDLLNSVCRSQDWHEEHDGLAHPHLDIRMHTHVTQKRDLVPHVYRYLLEKHRTKENPKSPLTGLTNETLFGRPDFEAILDQHYEDMRRYRAQLDEDCDDRVKVGVFFCGAPKVGEILADRCRLLTARGREDGSRIEYYFMMEVFG</sequence>
<keyword evidence="7 9" id="KW-0472">Membrane</keyword>
<dbReference type="SUPFAM" id="SSF63380">
    <property type="entry name" value="Riboflavin synthase domain-like"/>
    <property type="match status" value="1"/>
</dbReference>
<keyword evidence="6" id="KW-0813">Transport</keyword>
<dbReference type="GO" id="GO:0043020">
    <property type="term" value="C:NADPH oxidase complex"/>
    <property type="evidence" value="ECO:0007669"/>
    <property type="project" value="TreeGrafter"/>
</dbReference>
<dbReference type="Gene3D" id="3.40.50.80">
    <property type="entry name" value="Nucleotide-binding domain of ferredoxin-NADP reductase (FNR) module"/>
    <property type="match status" value="1"/>
</dbReference>
<keyword evidence="4 9" id="KW-1133">Transmembrane helix</keyword>
<proteinExistence type="predicted"/>
<dbReference type="CDD" id="cd06186">
    <property type="entry name" value="NOX_Duox_like_FAD_NADP"/>
    <property type="match status" value="1"/>
</dbReference>
<dbReference type="InterPro" id="IPR039261">
    <property type="entry name" value="FNR_nucleotide-bd"/>
</dbReference>
<dbReference type="GO" id="GO:0006952">
    <property type="term" value="P:defense response"/>
    <property type="evidence" value="ECO:0007669"/>
    <property type="project" value="TreeGrafter"/>
</dbReference>
<keyword evidence="2 9" id="KW-0812">Transmembrane</keyword>
<dbReference type="InterPro" id="IPR050369">
    <property type="entry name" value="RBOH/FRE"/>
</dbReference>